<dbReference type="EMBL" id="CP004885">
    <property type="protein sequence ID" value="AGX87642.1"/>
    <property type="molecule type" value="Genomic_DNA"/>
</dbReference>
<protein>
    <submittedName>
        <fullName evidence="2">Uncharacterized protein</fullName>
    </submittedName>
</protein>
<keyword evidence="3" id="KW-1185">Reference proteome</keyword>
<dbReference type="KEGG" id="cbx:Cenrod_1557"/>
<name>U5N8B5_9BURK</name>
<gene>
    <name evidence="2" type="ORF">Cenrod_1557</name>
</gene>
<dbReference type="STRING" id="946483.Cenrod_1557"/>
<evidence type="ECO:0000313" key="3">
    <source>
        <dbReference type="Proteomes" id="UP000017184"/>
    </source>
</evidence>
<feature type="transmembrane region" description="Helical" evidence="1">
    <location>
        <begin position="72"/>
        <end position="95"/>
    </location>
</feature>
<dbReference type="HOGENOM" id="CLU_2286379_0_0_4"/>
<keyword evidence="1" id="KW-1133">Transmembrane helix</keyword>
<reference evidence="2 3" key="1">
    <citation type="journal article" date="2013" name="Genome Biol.">
        <title>Genomic analysis reveals key aspects of prokaryotic symbiosis in the phototrophic consortium "Chlorochromatium aggregatum".</title>
        <authorList>
            <person name="Liu Z."/>
            <person name="Muller J."/>
            <person name="Li T."/>
            <person name="Alvey R.M."/>
            <person name="Vogl K."/>
            <person name="Frigaard N.U."/>
            <person name="Rockwell N.C."/>
            <person name="Boyd E.S."/>
            <person name="Tomsho L.P."/>
            <person name="Schuster S.C."/>
            <person name="Henke P."/>
            <person name="Rohde M."/>
            <person name="Overmann J."/>
            <person name="Bryant D.A."/>
        </authorList>
    </citation>
    <scope>NUCLEOTIDE SEQUENCE [LARGE SCALE GENOMIC DNA]</scope>
    <source>
        <strain evidence="2">CR</strain>
    </source>
</reference>
<dbReference type="Proteomes" id="UP000017184">
    <property type="component" value="Chromosome"/>
</dbReference>
<keyword evidence="1" id="KW-0812">Transmembrane</keyword>
<accession>U5N8B5</accession>
<organism evidence="2 3">
    <name type="scientific">Candidatus Symbiobacter mobilis CR</name>
    <dbReference type="NCBI Taxonomy" id="946483"/>
    <lineage>
        <taxon>Bacteria</taxon>
        <taxon>Pseudomonadati</taxon>
        <taxon>Pseudomonadota</taxon>
        <taxon>Betaproteobacteria</taxon>
        <taxon>Burkholderiales</taxon>
        <taxon>Comamonadaceae</taxon>
    </lineage>
</organism>
<sequence length="101" mass="11532">MSVANRGMALVRVMRSSKYAKTKYLVSDKFSSNSQTCLDIVAQGRYGFHHSLFVSFKNPEGRFRFRSYGSGFLAVVILTTLLFFHTSVSVAYLVFGSWFFY</sequence>
<keyword evidence="1" id="KW-0472">Membrane</keyword>
<dbReference type="AlphaFoldDB" id="U5N8B5"/>
<evidence type="ECO:0000313" key="2">
    <source>
        <dbReference type="EMBL" id="AGX87642.1"/>
    </source>
</evidence>
<proteinExistence type="predicted"/>
<evidence type="ECO:0000256" key="1">
    <source>
        <dbReference type="SAM" id="Phobius"/>
    </source>
</evidence>